<dbReference type="EMBL" id="BAABAT010000003">
    <property type="protein sequence ID" value="GAA4246497.1"/>
    <property type="molecule type" value="Genomic_DNA"/>
</dbReference>
<accession>A0ABP8D3A0</accession>
<gene>
    <name evidence="2" type="ORF">GCM10022255_017960</name>
</gene>
<comment type="caution">
    <text evidence="2">The sequence shown here is derived from an EMBL/GenBank/DDBJ whole genome shotgun (WGS) entry which is preliminary data.</text>
</comment>
<evidence type="ECO:0000256" key="1">
    <source>
        <dbReference type="SAM" id="MobiDB-lite"/>
    </source>
</evidence>
<feature type="region of interest" description="Disordered" evidence="1">
    <location>
        <begin position="39"/>
        <end position="103"/>
    </location>
</feature>
<evidence type="ECO:0000313" key="3">
    <source>
        <dbReference type="Proteomes" id="UP001500620"/>
    </source>
</evidence>
<dbReference type="Proteomes" id="UP001500620">
    <property type="component" value="Unassembled WGS sequence"/>
</dbReference>
<organism evidence="2 3">
    <name type="scientific">Dactylosporangium darangshiense</name>
    <dbReference type="NCBI Taxonomy" id="579108"/>
    <lineage>
        <taxon>Bacteria</taxon>
        <taxon>Bacillati</taxon>
        <taxon>Actinomycetota</taxon>
        <taxon>Actinomycetes</taxon>
        <taxon>Micromonosporales</taxon>
        <taxon>Micromonosporaceae</taxon>
        <taxon>Dactylosporangium</taxon>
    </lineage>
</organism>
<name>A0ABP8D3A0_9ACTN</name>
<sequence length="103" mass="11074">MYVEVVPKVRSKCPDRLGVHREAALVTHRALPATMRIEHRDRSGKGGCGAVPAGRSRTRRKTGASAVAWERTGCVVRSRRASQADRATADGSTGDGRVPSPPR</sequence>
<evidence type="ECO:0000313" key="2">
    <source>
        <dbReference type="EMBL" id="GAA4246497.1"/>
    </source>
</evidence>
<reference evidence="3" key="1">
    <citation type="journal article" date="2019" name="Int. J. Syst. Evol. Microbiol.">
        <title>The Global Catalogue of Microorganisms (GCM) 10K type strain sequencing project: providing services to taxonomists for standard genome sequencing and annotation.</title>
        <authorList>
            <consortium name="The Broad Institute Genomics Platform"/>
            <consortium name="The Broad Institute Genome Sequencing Center for Infectious Disease"/>
            <person name="Wu L."/>
            <person name="Ma J."/>
        </authorList>
    </citation>
    <scope>NUCLEOTIDE SEQUENCE [LARGE SCALE GENOMIC DNA]</scope>
    <source>
        <strain evidence="3">JCM 17441</strain>
    </source>
</reference>
<keyword evidence="3" id="KW-1185">Reference proteome</keyword>
<protein>
    <submittedName>
        <fullName evidence="2">Uncharacterized protein</fullName>
    </submittedName>
</protein>
<proteinExistence type="predicted"/>